<dbReference type="PANTHER" id="PTHR43394">
    <property type="entry name" value="ATP-DEPENDENT PERMEASE MDL1, MITOCHONDRIAL"/>
    <property type="match status" value="1"/>
</dbReference>
<dbReference type="InterPro" id="IPR036640">
    <property type="entry name" value="ABC1_TM_sf"/>
</dbReference>
<evidence type="ECO:0000256" key="6">
    <source>
        <dbReference type="ARBA" id="ARBA00023136"/>
    </source>
</evidence>
<dbReference type="PROSITE" id="PS50929">
    <property type="entry name" value="ABC_TM1F"/>
    <property type="match status" value="1"/>
</dbReference>
<dbReference type="InterPro" id="IPR003593">
    <property type="entry name" value="AAA+_ATPase"/>
</dbReference>
<dbReference type="SUPFAM" id="SSF52540">
    <property type="entry name" value="P-loop containing nucleoside triphosphate hydrolases"/>
    <property type="match status" value="1"/>
</dbReference>
<evidence type="ECO:0000313" key="10">
    <source>
        <dbReference type="EMBL" id="MZL69036.1"/>
    </source>
</evidence>
<dbReference type="Pfam" id="PF00664">
    <property type="entry name" value="ABC_membrane"/>
    <property type="match status" value="1"/>
</dbReference>
<dbReference type="SUPFAM" id="SSF90123">
    <property type="entry name" value="ABC transporter transmembrane region"/>
    <property type="match status" value="1"/>
</dbReference>
<feature type="transmembrane region" description="Helical" evidence="7">
    <location>
        <begin position="168"/>
        <end position="188"/>
    </location>
</feature>
<evidence type="ECO:0000256" key="4">
    <source>
        <dbReference type="ARBA" id="ARBA00022840"/>
    </source>
</evidence>
<reference evidence="10 11" key="1">
    <citation type="journal article" date="2019" name="Nat. Med.">
        <title>A library of human gut bacterial isolates paired with longitudinal multiomics data enables mechanistic microbiome research.</title>
        <authorList>
            <person name="Poyet M."/>
            <person name="Groussin M."/>
            <person name="Gibbons S.M."/>
            <person name="Avila-Pacheco J."/>
            <person name="Jiang X."/>
            <person name="Kearney S.M."/>
            <person name="Perrotta A.R."/>
            <person name="Berdy B."/>
            <person name="Zhao S."/>
            <person name="Lieberman T.D."/>
            <person name="Swanson P.K."/>
            <person name="Smith M."/>
            <person name="Roesemann S."/>
            <person name="Alexander J.E."/>
            <person name="Rich S.A."/>
            <person name="Livny J."/>
            <person name="Vlamakis H."/>
            <person name="Clish C."/>
            <person name="Bullock K."/>
            <person name="Deik A."/>
            <person name="Scott J."/>
            <person name="Pierce K.A."/>
            <person name="Xavier R.J."/>
            <person name="Alm E.J."/>
        </authorList>
    </citation>
    <scope>NUCLEOTIDE SEQUENCE [LARGE SCALE GENOMIC DNA]</scope>
    <source>
        <strain evidence="10 11">BIOML-A2</strain>
    </source>
</reference>
<evidence type="ECO:0000313" key="11">
    <source>
        <dbReference type="Proteomes" id="UP000474718"/>
    </source>
</evidence>
<evidence type="ECO:0000256" key="5">
    <source>
        <dbReference type="ARBA" id="ARBA00022989"/>
    </source>
</evidence>
<dbReference type="Proteomes" id="UP000474718">
    <property type="component" value="Unassembled WGS sequence"/>
</dbReference>
<keyword evidence="2 7" id="KW-0812">Transmembrane</keyword>
<keyword evidence="3" id="KW-0547">Nucleotide-binding</keyword>
<dbReference type="InterPro" id="IPR027417">
    <property type="entry name" value="P-loop_NTPase"/>
</dbReference>
<dbReference type="PANTHER" id="PTHR43394:SF1">
    <property type="entry name" value="ATP-BINDING CASSETTE SUB-FAMILY B MEMBER 10, MITOCHONDRIAL"/>
    <property type="match status" value="1"/>
</dbReference>
<dbReference type="GO" id="GO:0005524">
    <property type="term" value="F:ATP binding"/>
    <property type="evidence" value="ECO:0007669"/>
    <property type="project" value="UniProtKB-KW"/>
</dbReference>
<feature type="transmembrane region" description="Helical" evidence="7">
    <location>
        <begin position="142"/>
        <end position="162"/>
    </location>
</feature>
<comment type="subcellular location">
    <subcellularLocation>
        <location evidence="1">Cell membrane</location>
        <topology evidence="1">Multi-pass membrane protein</topology>
    </subcellularLocation>
</comment>
<evidence type="ECO:0000259" key="9">
    <source>
        <dbReference type="PROSITE" id="PS50929"/>
    </source>
</evidence>
<dbReference type="InterPro" id="IPR003439">
    <property type="entry name" value="ABC_transporter-like_ATP-bd"/>
</dbReference>
<dbReference type="InterPro" id="IPR011527">
    <property type="entry name" value="ABC1_TM_dom"/>
</dbReference>
<evidence type="ECO:0000259" key="8">
    <source>
        <dbReference type="PROSITE" id="PS50893"/>
    </source>
</evidence>
<gene>
    <name evidence="10" type="ORF">GT747_04530</name>
</gene>
<dbReference type="Gene3D" id="3.40.50.300">
    <property type="entry name" value="P-loop containing nucleotide triphosphate hydrolases"/>
    <property type="match status" value="1"/>
</dbReference>
<dbReference type="InterPro" id="IPR039421">
    <property type="entry name" value="Type_1_exporter"/>
</dbReference>
<keyword evidence="5 7" id="KW-1133">Transmembrane helix</keyword>
<protein>
    <submittedName>
        <fullName evidence="10">ATP-binding cassette domain-containing protein</fullName>
    </submittedName>
</protein>
<keyword evidence="11" id="KW-1185">Reference proteome</keyword>
<evidence type="ECO:0000256" key="7">
    <source>
        <dbReference type="SAM" id="Phobius"/>
    </source>
</evidence>
<dbReference type="EMBL" id="WWVX01000002">
    <property type="protein sequence ID" value="MZL69036.1"/>
    <property type="molecule type" value="Genomic_DNA"/>
</dbReference>
<dbReference type="SMART" id="SM00382">
    <property type="entry name" value="AAA"/>
    <property type="match status" value="1"/>
</dbReference>
<dbReference type="PROSITE" id="PS00211">
    <property type="entry name" value="ABC_TRANSPORTER_1"/>
    <property type="match status" value="1"/>
</dbReference>
<feature type="transmembrane region" description="Helical" evidence="7">
    <location>
        <begin position="26"/>
        <end position="51"/>
    </location>
</feature>
<proteinExistence type="predicted"/>
<sequence length="591" mass="65092">MKKEKAKHESPYKGIFRFASEKKQQLTFSVILSVLSSIFGIVPYIAVAVLLQSALEGRLTMEWAVLLPVIALCGFFLKHWLYAKSTLCSHKVAYEIIKNIRVTVMRKMSKVSMGTVQSKSSGEFKQLIMDDADRLEVPIAHAIPEMIASTLVPVLVILYLLLIDWRMALAALATGVIGNVIYYCMLIGRGEMMKEYMASNANMNATIVEYVNGMEVIKAFNQTASSMDRFQSSVLKVRDVTTKWYRHCWPFMSISQAVLPSSIAFVLPVGMALFSGGAVSLSELILCILLSMAIVGSLQTFLDFWESTAVVAEVQPRIQALLDMEELPEPTQPKHSTGANVELKDVHFGYGDSEVIHGVSFAAKAGTVTALVGPSGSGKSTLAKLIARFWDVDAGAVLVGGTDVRELSLSDLTEKISFVSQDNFLFNMSLRDNIRIGKPEATDKEVEWAAAQAGCDEFIARFPKSYDTNAGDAGARLSGGERQRLAIARAILKNAPIVILDEATAFTDPENEDKLQHSIDKLTKGKTLIVIAHRLSTIMYADQILVLEDGQITSRGTHEQLLTSSETYLDMWKAHISTMDWSMNQEVSESC</sequence>
<evidence type="ECO:0000256" key="2">
    <source>
        <dbReference type="ARBA" id="ARBA00022692"/>
    </source>
</evidence>
<accession>A0ABW9WV69</accession>
<dbReference type="InterPro" id="IPR017871">
    <property type="entry name" value="ABC_transporter-like_CS"/>
</dbReference>
<feature type="transmembrane region" description="Helical" evidence="7">
    <location>
        <begin position="273"/>
        <end position="295"/>
    </location>
</feature>
<dbReference type="PROSITE" id="PS50893">
    <property type="entry name" value="ABC_TRANSPORTER_2"/>
    <property type="match status" value="1"/>
</dbReference>
<dbReference type="RefSeq" id="WP_161213343.1">
    <property type="nucleotide sequence ID" value="NZ_WWVX01000002.1"/>
</dbReference>
<keyword evidence="6 7" id="KW-0472">Membrane</keyword>
<comment type="caution">
    <text evidence="10">The sequence shown here is derived from an EMBL/GenBank/DDBJ whole genome shotgun (WGS) entry which is preliminary data.</text>
</comment>
<evidence type="ECO:0000256" key="1">
    <source>
        <dbReference type="ARBA" id="ARBA00004651"/>
    </source>
</evidence>
<dbReference type="Gene3D" id="1.20.1560.10">
    <property type="entry name" value="ABC transporter type 1, transmembrane domain"/>
    <property type="match status" value="1"/>
</dbReference>
<dbReference type="Pfam" id="PF00005">
    <property type="entry name" value="ABC_tran"/>
    <property type="match status" value="1"/>
</dbReference>
<keyword evidence="4 10" id="KW-0067">ATP-binding</keyword>
<name>A0ABW9WV69_9FIRM</name>
<feature type="domain" description="ABC transporter" evidence="8">
    <location>
        <begin position="341"/>
        <end position="574"/>
    </location>
</feature>
<evidence type="ECO:0000256" key="3">
    <source>
        <dbReference type="ARBA" id="ARBA00022741"/>
    </source>
</evidence>
<feature type="transmembrane region" description="Helical" evidence="7">
    <location>
        <begin position="63"/>
        <end position="81"/>
    </location>
</feature>
<feature type="domain" description="ABC transmembrane type-1" evidence="9">
    <location>
        <begin position="28"/>
        <end position="305"/>
    </location>
</feature>
<organism evidence="10 11">
    <name type="scientific">Bittarella massiliensis</name>
    <name type="common">ex Durand et al. 2017</name>
    <dbReference type="NCBI Taxonomy" id="1720313"/>
    <lineage>
        <taxon>Bacteria</taxon>
        <taxon>Bacillati</taxon>
        <taxon>Bacillota</taxon>
        <taxon>Clostridia</taxon>
        <taxon>Eubacteriales</taxon>
        <taxon>Oscillospiraceae</taxon>
        <taxon>Bittarella (ex Durand et al. 2017)</taxon>
    </lineage>
</organism>